<dbReference type="SUPFAM" id="SSF48726">
    <property type="entry name" value="Immunoglobulin"/>
    <property type="match status" value="1"/>
</dbReference>
<evidence type="ECO:0000256" key="2">
    <source>
        <dbReference type="ARBA" id="ARBA00022692"/>
    </source>
</evidence>
<keyword evidence="5 9" id="KW-0472">Membrane</keyword>
<keyword evidence="6" id="KW-1015">Disulfide bond</keyword>
<keyword evidence="2 9" id="KW-0812">Transmembrane</keyword>
<dbReference type="PROSITE" id="PS50835">
    <property type="entry name" value="IG_LIKE"/>
    <property type="match status" value="1"/>
</dbReference>
<evidence type="ECO:0000313" key="12">
    <source>
        <dbReference type="Proteomes" id="UP000001554"/>
    </source>
</evidence>
<dbReference type="InterPro" id="IPR036179">
    <property type="entry name" value="Ig-like_dom_sf"/>
</dbReference>
<dbReference type="AlphaFoldDB" id="A0A9J7M4E4"/>
<feature type="chain" id="PRO_5039909097" evidence="10">
    <location>
        <begin position="22"/>
        <end position="203"/>
    </location>
</feature>
<dbReference type="InterPro" id="IPR003599">
    <property type="entry name" value="Ig_sub"/>
</dbReference>
<dbReference type="Pfam" id="PF07686">
    <property type="entry name" value="V-set"/>
    <property type="match status" value="1"/>
</dbReference>
<dbReference type="RefSeq" id="XP_035693870.1">
    <property type="nucleotide sequence ID" value="XM_035837977.1"/>
</dbReference>
<evidence type="ECO:0000256" key="4">
    <source>
        <dbReference type="ARBA" id="ARBA00022989"/>
    </source>
</evidence>
<dbReference type="GeneID" id="118428010"/>
<comment type="subcellular location">
    <subcellularLocation>
        <location evidence="1">Membrane</location>
        <topology evidence="1">Single-pass type I membrane protein</topology>
    </subcellularLocation>
</comment>
<dbReference type="GO" id="GO:0016020">
    <property type="term" value="C:membrane"/>
    <property type="evidence" value="ECO:0007669"/>
    <property type="project" value="UniProtKB-SubCell"/>
</dbReference>
<dbReference type="InterPro" id="IPR013783">
    <property type="entry name" value="Ig-like_fold"/>
</dbReference>
<dbReference type="OrthoDB" id="6413693at2759"/>
<dbReference type="Gene3D" id="2.60.40.10">
    <property type="entry name" value="Immunoglobulins"/>
    <property type="match status" value="1"/>
</dbReference>
<evidence type="ECO:0000313" key="13">
    <source>
        <dbReference type="RefSeq" id="XP_035693870.1"/>
    </source>
</evidence>
<proteinExistence type="predicted"/>
<dbReference type="InterPro" id="IPR013106">
    <property type="entry name" value="Ig_V-set"/>
</dbReference>
<dbReference type="PANTHER" id="PTHR13869:SF24">
    <property type="entry name" value="BASEMENT MEMBRANE-SPECIFIC HEPARAN SULFATE PROTEOGLYCAN CORE PROTEIN-LIKE"/>
    <property type="match status" value="1"/>
</dbReference>
<dbReference type="SMART" id="SM00406">
    <property type="entry name" value="IGv"/>
    <property type="match status" value="1"/>
</dbReference>
<evidence type="ECO:0000259" key="11">
    <source>
        <dbReference type="PROSITE" id="PS50835"/>
    </source>
</evidence>
<keyword evidence="12" id="KW-1185">Reference proteome</keyword>
<dbReference type="InterPro" id="IPR007110">
    <property type="entry name" value="Ig-like_dom"/>
</dbReference>
<evidence type="ECO:0000256" key="10">
    <source>
        <dbReference type="SAM" id="SignalP"/>
    </source>
</evidence>
<evidence type="ECO:0000256" key="6">
    <source>
        <dbReference type="ARBA" id="ARBA00023157"/>
    </source>
</evidence>
<dbReference type="SMART" id="SM00409">
    <property type="entry name" value="IG"/>
    <property type="match status" value="1"/>
</dbReference>
<dbReference type="KEGG" id="bfo:118428010"/>
<feature type="domain" description="Ig-like" evidence="11">
    <location>
        <begin position="23"/>
        <end position="129"/>
    </location>
</feature>
<name>A0A9J7M4E4_BRAFL</name>
<keyword evidence="3 10" id="KW-0732">Signal</keyword>
<keyword evidence="8" id="KW-0393">Immunoglobulin domain</keyword>
<protein>
    <submittedName>
        <fullName evidence="13">Uncharacterized protein LOC118428010 isoform X1</fullName>
    </submittedName>
</protein>
<organism evidence="12 13">
    <name type="scientific">Branchiostoma floridae</name>
    <name type="common">Florida lancelet</name>
    <name type="synonym">Amphioxus</name>
    <dbReference type="NCBI Taxonomy" id="7739"/>
    <lineage>
        <taxon>Eukaryota</taxon>
        <taxon>Metazoa</taxon>
        <taxon>Chordata</taxon>
        <taxon>Cephalochordata</taxon>
        <taxon>Leptocardii</taxon>
        <taxon>Amphioxiformes</taxon>
        <taxon>Branchiostomatidae</taxon>
        <taxon>Branchiostoma</taxon>
    </lineage>
</organism>
<dbReference type="Proteomes" id="UP000001554">
    <property type="component" value="Chromosome 1"/>
</dbReference>
<feature type="transmembrane region" description="Helical" evidence="9">
    <location>
        <begin position="163"/>
        <end position="186"/>
    </location>
</feature>
<evidence type="ECO:0000256" key="1">
    <source>
        <dbReference type="ARBA" id="ARBA00004479"/>
    </source>
</evidence>
<gene>
    <name evidence="13" type="primary">LOC118428010</name>
</gene>
<accession>A0A9J7M4E4</accession>
<dbReference type="PANTHER" id="PTHR13869">
    <property type="entry name" value="MYELIN P0 RELATED"/>
    <property type="match status" value="1"/>
</dbReference>
<reference evidence="12" key="1">
    <citation type="journal article" date="2020" name="Nat. Ecol. Evol.">
        <title>Deeply conserved synteny resolves early events in vertebrate evolution.</title>
        <authorList>
            <person name="Simakov O."/>
            <person name="Marletaz F."/>
            <person name="Yue J.X."/>
            <person name="O'Connell B."/>
            <person name="Jenkins J."/>
            <person name="Brandt A."/>
            <person name="Calef R."/>
            <person name="Tung C.H."/>
            <person name="Huang T.K."/>
            <person name="Schmutz J."/>
            <person name="Satoh N."/>
            <person name="Yu J.K."/>
            <person name="Putnam N.H."/>
            <person name="Green R.E."/>
            <person name="Rokhsar D.S."/>
        </authorList>
    </citation>
    <scope>NUCLEOTIDE SEQUENCE [LARGE SCALE GENOMIC DNA]</scope>
    <source>
        <strain evidence="12">S238N-H82</strain>
    </source>
</reference>
<keyword evidence="4 9" id="KW-1133">Transmembrane helix</keyword>
<evidence type="ECO:0000256" key="7">
    <source>
        <dbReference type="ARBA" id="ARBA00023180"/>
    </source>
</evidence>
<sequence>MACNGVNKIGAILFALLCSNATPLFVAATAAIDGQIHVTVGLEQLSVPPGGSVILPCNYSVPSDDVRPLVSWWKDRGPVLTRRIVYEHQEGRFSNGYDEWVGRTALLRQASLQMSNLTTNDTGKYECEIRVPLKYGAARGFINLDVGVSGGKNDPSYQLQTGVIVGVAVVGVLIISTIAAILILTLHKRKITTSAKYNRQVNT</sequence>
<evidence type="ECO:0000256" key="9">
    <source>
        <dbReference type="SAM" id="Phobius"/>
    </source>
</evidence>
<keyword evidence="7" id="KW-0325">Glycoprotein</keyword>
<evidence type="ECO:0000256" key="8">
    <source>
        <dbReference type="ARBA" id="ARBA00023319"/>
    </source>
</evidence>
<reference evidence="13" key="2">
    <citation type="submission" date="2025-08" db="UniProtKB">
        <authorList>
            <consortium name="RefSeq"/>
        </authorList>
    </citation>
    <scope>IDENTIFICATION</scope>
    <source>
        <strain evidence="13">S238N-H82</strain>
        <tissue evidence="13">Testes</tissue>
    </source>
</reference>
<evidence type="ECO:0000256" key="3">
    <source>
        <dbReference type="ARBA" id="ARBA00022729"/>
    </source>
</evidence>
<feature type="signal peptide" evidence="10">
    <location>
        <begin position="1"/>
        <end position="21"/>
    </location>
</feature>
<dbReference type="OMA" id="PVQMDNP"/>
<dbReference type="InterPro" id="IPR000920">
    <property type="entry name" value="Myelin_P0-rel"/>
</dbReference>
<evidence type="ECO:0000256" key="5">
    <source>
        <dbReference type="ARBA" id="ARBA00023136"/>
    </source>
</evidence>